<proteinExistence type="predicted"/>
<feature type="domain" description="YDG" evidence="2">
    <location>
        <begin position="2226"/>
        <end position="2297"/>
    </location>
</feature>
<protein>
    <recommendedName>
        <fullName evidence="5">Filamentous hemagglutinin N-terminal domain-containing protein</fullName>
    </recommendedName>
</protein>
<keyword evidence="1" id="KW-0732">Signal</keyword>
<feature type="domain" description="MBG" evidence="3">
    <location>
        <begin position="1729"/>
        <end position="1804"/>
    </location>
</feature>
<organism evidence="4">
    <name type="scientific">Caulobacter sp. 602-2</name>
    <dbReference type="NCBI Taxonomy" id="2710887"/>
    <lineage>
        <taxon>Bacteria</taxon>
        <taxon>Pseudomonadati</taxon>
        <taxon>Pseudomonadota</taxon>
        <taxon>Alphaproteobacteria</taxon>
        <taxon>Caulobacterales</taxon>
        <taxon>Caulobacteraceae</taxon>
        <taxon>Caulobacter</taxon>
    </lineage>
</organism>
<accession>A0A6G4QZM9</accession>
<dbReference type="Pfam" id="PF18657">
    <property type="entry name" value="YDG"/>
    <property type="match status" value="6"/>
</dbReference>
<feature type="domain" description="YDG" evidence="2">
    <location>
        <begin position="2146"/>
        <end position="2214"/>
    </location>
</feature>
<feature type="domain" description="YDG" evidence="2">
    <location>
        <begin position="1814"/>
        <end position="1882"/>
    </location>
</feature>
<reference evidence="4" key="1">
    <citation type="submission" date="2020-02" db="EMBL/GenBank/DDBJ databases">
        <authorList>
            <person name="Gao J."/>
            <person name="Sun J."/>
        </authorList>
    </citation>
    <scope>NUCLEOTIDE SEQUENCE</scope>
    <source>
        <strain evidence="4">602-2</strain>
    </source>
</reference>
<feature type="signal peptide" evidence="1">
    <location>
        <begin position="1"/>
        <end position="38"/>
    </location>
</feature>
<dbReference type="InterPro" id="IPR041286">
    <property type="entry name" value="MBG_2"/>
</dbReference>
<dbReference type="Pfam" id="PF18676">
    <property type="entry name" value="MBG_2"/>
    <property type="match status" value="2"/>
</dbReference>
<evidence type="ECO:0000313" key="4">
    <source>
        <dbReference type="EMBL" id="NGM50909.1"/>
    </source>
</evidence>
<feature type="domain" description="MBG" evidence="3">
    <location>
        <begin position="2309"/>
        <end position="2380"/>
    </location>
</feature>
<dbReference type="InterPro" id="IPR012334">
    <property type="entry name" value="Pectin_lyas_fold"/>
</dbReference>
<name>A0A6G4QZM9_9CAUL</name>
<comment type="caution">
    <text evidence="4">The sequence shown here is derived from an EMBL/GenBank/DDBJ whole genome shotgun (WGS) entry which is preliminary data.</text>
</comment>
<dbReference type="RefSeq" id="WP_165259850.1">
    <property type="nucleotide sequence ID" value="NZ_JAAKGT010000006.1"/>
</dbReference>
<evidence type="ECO:0000259" key="3">
    <source>
        <dbReference type="Pfam" id="PF18676"/>
    </source>
</evidence>
<feature type="domain" description="YDG" evidence="2">
    <location>
        <begin position="1980"/>
        <end position="2048"/>
    </location>
</feature>
<evidence type="ECO:0008006" key="5">
    <source>
        <dbReference type="Google" id="ProtNLM"/>
    </source>
</evidence>
<dbReference type="EMBL" id="JAAKGT010000006">
    <property type="protein sequence ID" value="NGM50909.1"/>
    <property type="molecule type" value="Genomic_DNA"/>
</dbReference>
<evidence type="ECO:0000256" key="1">
    <source>
        <dbReference type="SAM" id="SignalP"/>
    </source>
</evidence>
<dbReference type="InterPro" id="IPR041248">
    <property type="entry name" value="YDG"/>
</dbReference>
<feature type="domain" description="YDG" evidence="2">
    <location>
        <begin position="2063"/>
        <end position="2131"/>
    </location>
</feature>
<sequence length="2443" mass="237822">MTQSPPRFPAPRSPRRTKLLAASALCGVAAMLAEPASAGTLPTIPGAGDITVSSGGSQPLITYADPITLQVQLNASRTVINWSSLHVSNGDTLEFQFNASSDIVLNKTTSQIAIDNGGTVTGRVGAATGGNIWFYSPQGVIVSPGATMSAGGFVFAGGTGLIDANFVNAADPTAVLRAASNGLIRLSTVSSATSASIDASGNVVLSATSGALSAQTVYGATAQVSTTSGSITASEVTATSGAATVTAGGAGATVTQITGATGVTVSSNNNSSVGAATTTTSGDILITSNGSASLTLGNSARDLTLSAPQVFASTIDAGRSVYLTATTSALLTNRIYAGDDIEITADGNVTVGSSASSRLRTLGTGSDDSHILLRSTAGSVSAQSLETTGSGSRAGDITVSAATSTSLASASSSRNLTWTGGGNLALTGAYSAAGTASLTSATGALNQTSGVVTANALAAEAAMGVSLTGANMINQVGDVQTLTGDVVLNNAKALTVAGDVGGRDITITTTAGDLTVNSDVQIVAARDLDLTGATGLTVNTGLSGLLSAGGDATLTATTGDVSAISLSSGGSALVQALSGRATLRRALLTGGGDLTISATGTATLGADTPLSIGAADYVSRTGGAGTINVTSSGGDAMVFLDSLTGGGLTSVTASNTVGTAWIGIDGGFDVDVIEGFSAYLDATNGTINATSVTLGGGDYTAKARDWTGAALTPGGTIRNLTIIDTDGGLVLAGALTATGNLRLESYDILTSAYDLAAGGDVTVMAAGDIDLASATAGDDITVQSFGGQAILRKADLTGAGAARDLRITASGNAVLGDPDYTAITSDNVFTRSGGGTGTAEVKSTSGSAMVHLDTSAAIDTVEGADVDITIASGPGAFGALTATTGDVYAEVLDGAMTVGTATAANGDVSLYDAGGDLTITGSVHGAGLVHVETDGLLDGRLASLISSDGDLELIGGAVELGHVTAGGMLEASAMDTDLTVQLAEAGQTVVVASLYGDATLRGAKAPDGVVVLAANTATFGADDKVSITAANYVDTNAASGGLGGLQVLSFDGDAVVNIDSATNGVALVGASIGGSATVVQKTGDLKIDEIAAYNITIEAMGGSLETGSTITSGGDYAITAQAFLGDALTPTLFNGVIRDVAITDTLGDLDLGTAAIHADRKLTIVAQDGAILGLAQLSAGSGLGDGDIDVSGQGVALDTVAGDGSVTLDGGTGQVNVAGDVTVGGDYVLAGGGFSIAALSPLGAKAGDWTIDDTVGDLDFTGASMRYGGDITLTTVGGVTGGDITSDNGDIRVTAASGQLGALNAATGQVRATASVGGMTLVSAKAADLIEVSAATGAAGLGAAVLTGTGSNSLLVQSANGDVTLGAATPGAVTTANLVTSAGASTVVEASSANGKVGVHLDRTDTTLTTLAARDAVTVVVSSGPLTIGQLTAGGASEVRGGGDTRLVSADVDGDLLVSSASGALRLGDAAPGRVIEASGALSLEAAADIAQQGVLKAASLGVVSGTGVTLLDANEVARLDAVSVAAGGFAFNSTTALDIDGPITAVGQTVDLRSSGSISQAATGIITAQRLTGSSIGGADFGAANQVVQLGDFSNVGGRFRLIDDRALTIDGTVHSTGTISLASHGGMAFSANGKVVADGAGDAVILASDGVFTNGRGADAVSATNAGGRWLIYTQAFGDPAGSTAGNSLGGLAGKSFYGSAYDFSAETFALTPNAGNRFVYAYQPILNVTPVSQVVTYNGAIPSVSATVTGLQNGDTAADAWSGTPVIFGATSKNAGTYVLTASGSLTSDLNYGFAYGVGSLRIDPKTLGGLLTADDKTYDRTTNATGAITLSGVVTGDDVSAAGSYAFDDHNAGAGKTVTASSVALSGADAGNYVLAPLAAAQAEIFRKTITGALSADNKTYDGTTTATGSVALTGVVAGDTVSAGGTYAFADKTAASGKTVTASGTTLSGADAANYTLSGVSTAQADILRKSITGALTADNKTYDGATTATGSVALTGVVAGDTVSAGGTYAFADKTAASGKIVTASGVALSGADAANYTLSGVSTAQADILKKSITGALSADNKTYDGATTATGSVALTGVVAGDTVSAGGTYAFADKTAASGKTVTASGTTLSGADAANYTLSGVSTAQADILRKSITGALNADNKTYDGATTATGSIGLTGVVAGDTVSAGGTYAFADKTAASGKIVTASGVALSGADAANYTLTGVSTGQADILRKTITGALTANDKTYDGATTATGSIALTGLVAGDTVSAAGTYNFADRNAGSGKAVTASGVTLAGADAANYDLSAVSGDLADILRRQVTVSADGQFKPFGQVDPTLTYRIIVGSLATGDSFSGLLARAAGEAPGDYAISRGTLGLSANYDLTFTGAVFTIERLPAIEQEGSIMLKHVTQSPDFTLDWDPEPNLQTTGPACEGEGCPRQAAGAADGRVVAALP</sequence>
<evidence type="ECO:0000259" key="2">
    <source>
        <dbReference type="Pfam" id="PF18657"/>
    </source>
</evidence>
<feature type="domain" description="YDG" evidence="2">
    <location>
        <begin position="1895"/>
        <end position="1965"/>
    </location>
</feature>
<feature type="chain" id="PRO_5026122516" description="Filamentous hemagglutinin N-terminal domain-containing protein" evidence="1">
    <location>
        <begin position="39"/>
        <end position="2443"/>
    </location>
</feature>
<dbReference type="Gene3D" id="2.160.20.10">
    <property type="entry name" value="Single-stranded right-handed beta-helix, Pectin lyase-like"/>
    <property type="match status" value="1"/>
</dbReference>
<gene>
    <name evidence="4" type="ORF">G5B46_14945</name>
</gene>